<dbReference type="InterPro" id="IPR021916">
    <property type="entry name" value="DUF3527"/>
</dbReference>
<dbReference type="EMBL" id="LSRQ01002021">
    <property type="protein sequence ID" value="OAY75729.1"/>
    <property type="molecule type" value="Genomic_DNA"/>
</dbReference>
<dbReference type="Pfam" id="PF12043">
    <property type="entry name" value="DUF3527"/>
    <property type="match status" value="1"/>
</dbReference>
<dbReference type="PANTHER" id="PTHR31390">
    <property type="entry name" value="EXPRESSED PROTEIN"/>
    <property type="match status" value="1"/>
</dbReference>
<protein>
    <submittedName>
        <fullName evidence="1">Uncharacterized protein</fullName>
    </submittedName>
</protein>
<reference evidence="1 2" key="1">
    <citation type="journal article" date="2016" name="DNA Res.">
        <title>The draft genome of MD-2 pineapple using hybrid error correction of long reads.</title>
        <authorList>
            <person name="Redwan R.M."/>
            <person name="Saidin A."/>
            <person name="Kumar S.V."/>
        </authorList>
    </citation>
    <scope>NUCLEOTIDE SEQUENCE [LARGE SCALE GENOMIC DNA]</scope>
    <source>
        <strain evidence="2">cv. MD2</strain>
        <tissue evidence="1">Leaf</tissue>
    </source>
</reference>
<accession>A0A199VF56</accession>
<gene>
    <name evidence="1" type="ORF">ACMD2_09785</name>
</gene>
<name>A0A199VF56_ANACO</name>
<evidence type="ECO:0000313" key="2">
    <source>
        <dbReference type="Proteomes" id="UP000092600"/>
    </source>
</evidence>
<organism evidence="1 2">
    <name type="scientific">Ananas comosus</name>
    <name type="common">Pineapple</name>
    <name type="synonym">Ananas ananas</name>
    <dbReference type="NCBI Taxonomy" id="4615"/>
    <lineage>
        <taxon>Eukaryota</taxon>
        <taxon>Viridiplantae</taxon>
        <taxon>Streptophyta</taxon>
        <taxon>Embryophyta</taxon>
        <taxon>Tracheophyta</taxon>
        <taxon>Spermatophyta</taxon>
        <taxon>Magnoliopsida</taxon>
        <taxon>Liliopsida</taxon>
        <taxon>Poales</taxon>
        <taxon>Bromeliaceae</taxon>
        <taxon>Bromelioideae</taxon>
        <taxon>Ananas</taxon>
    </lineage>
</organism>
<dbReference type="AlphaFoldDB" id="A0A199VF56"/>
<proteinExistence type="predicted"/>
<evidence type="ECO:0000313" key="1">
    <source>
        <dbReference type="EMBL" id="OAY75729.1"/>
    </source>
</evidence>
<dbReference type="Proteomes" id="UP000092600">
    <property type="component" value="Unassembled WGS sequence"/>
</dbReference>
<comment type="caution">
    <text evidence="1">The sequence shown here is derived from an EMBL/GenBank/DDBJ whole genome shotgun (WGS) entry which is preliminary data.</text>
</comment>
<dbReference type="PANTHER" id="PTHR31390:SF0">
    <property type="entry name" value="DOMAIN PROTEIN, PUTATIVE (DUF3527)-RELATED"/>
    <property type="match status" value="1"/>
</dbReference>
<dbReference type="STRING" id="4615.A0A199VF56"/>
<sequence>MGQDVTLEFENHSQSRHTCKIVQPSCRSKEKAEDCKKKRQTTSRYYHLKSSDGDFRELPLDRIPNFHCKSLPSRTFEPNLEENAVLKRGSMYQSSREVRRMRKLKEGRRKIDSAYDEGAFLSFKIVDSVSQPSTSEILPLCKENRSPLVTLYAEPKSSSSDPAHPITGRSVEFLDLSFRDLPEKRLKGDDTSSPDFSFQKMHLLDELLEISLDYEETKSHCRRAAPGKSFPETDTVGALPKSFSTKVGLVDSPSQPEVVIKNATSKARPSPFKRMLDPIMKSKSMRSSSLLEPESANLTDPVNVRRNGISRKSLLNDFSKATKNLESTHQSVGEDRFMTTASSPAHLHAVLKLDFNNGVPSFEFSTKYPEDVLSAKAWKTGNAYNWVYTFHSYNRRISSGGRSSKDKHGHSPPIVGQMQVSCYLCSEVRDDGVLSNSTVTEFVLYDIAQARRSFAVEERTQYSSSSVHPSTSSVAENLGTSEQQHHLGDTLNSSCDYPASTSYPWSQSDLHPHLEIAAIVIQIPFNKKDCLRELKRRGVNLPNATSVDQRRETTTNISCPNVVKVVTPSGPHGLPNGDDAGPSSLLDRWRFGGGCDCGGWDMSCPVVVFENPCDDDWANCLTMESKKPLELFVQGSKEKIPALSIMADGKGQYSIYFHAQLSALQAFSICIAMLHCSEASSAVVGQEKNKHKLYSNSLKLLLEEEVRQLIEAVALEEKKKTKKKAEQIPPAFLLDPPFSPMGRV</sequence>